<dbReference type="PROSITE" id="PS50110">
    <property type="entry name" value="RESPONSE_REGULATORY"/>
    <property type="match status" value="1"/>
</dbReference>
<evidence type="ECO:0000256" key="2">
    <source>
        <dbReference type="ARBA" id="ARBA00022490"/>
    </source>
</evidence>
<dbReference type="InterPro" id="IPR009057">
    <property type="entry name" value="Homeodomain-like_sf"/>
</dbReference>
<evidence type="ECO:0000256" key="5">
    <source>
        <dbReference type="ARBA" id="ARBA00023015"/>
    </source>
</evidence>
<evidence type="ECO:0000313" key="12">
    <source>
        <dbReference type="Proteomes" id="UP000256869"/>
    </source>
</evidence>
<dbReference type="InterPro" id="IPR041522">
    <property type="entry name" value="CdaR_GGDEF"/>
</dbReference>
<keyword evidence="2" id="KW-0963">Cytoplasm</keyword>
<dbReference type="GO" id="GO:0003700">
    <property type="term" value="F:DNA-binding transcription factor activity"/>
    <property type="evidence" value="ECO:0007669"/>
    <property type="project" value="InterPro"/>
</dbReference>
<comment type="subcellular location">
    <subcellularLocation>
        <location evidence="1">Cytoplasm</location>
    </subcellularLocation>
</comment>
<dbReference type="Gene3D" id="3.40.50.2300">
    <property type="match status" value="1"/>
</dbReference>
<dbReference type="Pfam" id="PF00072">
    <property type="entry name" value="Response_reg"/>
    <property type="match status" value="1"/>
</dbReference>
<dbReference type="SMART" id="SM00448">
    <property type="entry name" value="REC"/>
    <property type="match status" value="1"/>
</dbReference>
<protein>
    <submittedName>
        <fullName evidence="11">AraC family two component transcriptional regulator</fullName>
    </submittedName>
</protein>
<dbReference type="InterPro" id="IPR020449">
    <property type="entry name" value="Tscrpt_reg_AraC-type_HTH"/>
</dbReference>
<feature type="modified residue" description="4-aspartylphosphate" evidence="8">
    <location>
        <position position="55"/>
    </location>
</feature>
<dbReference type="EMBL" id="QRDY01000001">
    <property type="protein sequence ID" value="RED66174.1"/>
    <property type="molecule type" value="Genomic_DNA"/>
</dbReference>
<keyword evidence="3 8" id="KW-0597">Phosphoprotein</keyword>
<keyword evidence="4" id="KW-0902">Two-component regulatory system</keyword>
<dbReference type="PROSITE" id="PS00041">
    <property type="entry name" value="HTH_ARAC_FAMILY_1"/>
    <property type="match status" value="1"/>
</dbReference>
<sequence length="541" mass="62280">MFKLLIVEDEASFREAILTMIDWESEGIRVIGTASNGRKAIEAMEEEKPDILLTDIRMPMMSGLELIEEAKARGIDLIPVLLTGYSEFEYAQKALKLGVFDYILKPCNPKQVKEVIGKVKDELVRERSKANQVDRLERQWTANARMVTEDKLLKWLREAPWNGEERLAEIKEYGIRLEDASSLAIVFRFDSKELNVLAYGDKDLGLIRYAASNIIKESIGYRFEGRHELLTLDDRFVLLANVPNQLDRVELQDSLETVQRNLSSFLKVTVSIGVGSVTALPDLHISYKEALEALTRRFFHGGSGLFVASEQSRESSNQAEASKFRSDFAELEREIRRHIAESNYAEFVSEVEEWLDSFREQELSVSRIHLHTYSLIDSLMKEIGSSPDERIRSCVGQFEACVDQVQKLETFEELSTLITRVIQRFVELMNSKKAVHKTIQYVINLINEKYSTNLTLKSIAEEVFISPSHLSTLFRQEMGINFLDYLHQHRIDKAKQLLKDSGEKVYSVARKVGYYDEAHFVRFFKKWTGLLPSQYKKQNGF</sequence>
<dbReference type="AlphaFoldDB" id="A0A3D9IWZ5"/>
<keyword evidence="12" id="KW-1185">Reference proteome</keyword>
<dbReference type="CDD" id="cd17536">
    <property type="entry name" value="REC_YesN-like"/>
    <property type="match status" value="1"/>
</dbReference>
<dbReference type="SUPFAM" id="SSF46689">
    <property type="entry name" value="Homeodomain-like"/>
    <property type="match status" value="2"/>
</dbReference>
<dbReference type="InterPro" id="IPR051552">
    <property type="entry name" value="HptR"/>
</dbReference>
<evidence type="ECO:0000259" key="9">
    <source>
        <dbReference type="PROSITE" id="PS01124"/>
    </source>
</evidence>
<evidence type="ECO:0000256" key="4">
    <source>
        <dbReference type="ARBA" id="ARBA00023012"/>
    </source>
</evidence>
<dbReference type="OrthoDB" id="9794370at2"/>
<dbReference type="SMART" id="SM00342">
    <property type="entry name" value="HTH_ARAC"/>
    <property type="match status" value="1"/>
</dbReference>
<dbReference type="InterPro" id="IPR001789">
    <property type="entry name" value="Sig_transdc_resp-reg_receiver"/>
</dbReference>
<feature type="domain" description="HTH araC/xylS-type" evidence="9">
    <location>
        <begin position="440"/>
        <end position="538"/>
    </location>
</feature>
<dbReference type="GO" id="GO:0043565">
    <property type="term" value="F:sequence-specific DNA binding"/>
    <property type="evidence" value="ECO:0007669"/>
    <property type="project" value="InterPro"/>
</dbReference>
<keyword evidence="5" id="KW-0805">Transcription regulation</keyword>
<dbReference type="InterPro" id="IPR018060">
    <property type="entry name" value="HTH_AraC"/>
</dbReference>
<feature type="domain" description="Response regulatory" evidence="10">
    <location>
        <begin position="3"/>
        <end position="120"/>
    </location>
</feature>
<dbReference type="Proteomes" id="UP000256869">
    <property type="component" value="Unassembled WGS sequence"/>
</dbReference>
<evidence type="ECO:0000259" key="10">
    <source>
        <dbReference type="PROSITE" id="PS50110"/>
    </source>
</evidence>
<proteinExistence type="predicted"/>
<organism evidence="11 12">
    <name type="scientific">Cohnella lupini</name>
    <dbReference type="NCBI Taxonomy" id="1294267"/>
    <lineage>
        <taxon>Bacteria</taxon>
        <taxon>Bacillati</taxon>
        <taxon>Bacillota</taxon>
        <taxon>Bacilli</taxon>
        <taxon>Bacillales</taxon>
        <taxon>Paenibacillaceae</taxon>
        <taxon>Cohnella</taxon>
    </lineage>
</organism>
<evidence type="ECO:0000256" key="3">
    <source>
        <dbReference type="ARBA" id="ARBA00022553"/>
    </source>
</evidence>
<evidence type="ECO:0000256" key="1">
    <source>
        <dbReference type="ARBA" id="ARBA00004496"/>
    </source>
</evidence>
<dbReference type="PANTHER" id="PTHR42713:SF3">
    <property type="entry name" value="TRANSCRIPTIONAL REGULATORY PROTEIN HPTR"/>
    <property type="match status" value="1"/>
</dbReference>
<keyword evidence="7" id="KW-0804">Transcription</keyword>
<name>A0A3D9IWZ5_9BACL</name>
<dbReference type="PANTHER" id="PTHR42713">
    <property type="entry name" value="HISTIDINE KINASE-RELATED"/>
    <property type="match status" value="1"/>
</dbReference>
<comment type="caution">
    <text evidence="11">The sequence shown here is derived from an EMBL/GenBank/DDBJ whole genome shotgun (WGS) entry which is preliminary data.</text>
</comment>
<accession>A0A3D9IWZ5</accession>
<evidence type="ECO:0000313" key="11">
    <source>
        <dbReference type="EMBL" id="RED66174.1"/>
    </source>
</evidence>
<keyword evidence="6" id="KW-0238">DNA-binding</keyword>
<dbReference type="GO" id="GO:0000160">
    <property type="term" value="P:phosphorelay signal transduction system"/>
    <property type="evidence" value="ECO:0007669"/>
    <property type="project" value="UniProtKB-KW"/>
</dbReference>
<evidence type="ECO:0000256" key="7">
    <source>
        <dbReference type="ARBA" id="ARBA00023163"/>
    </source>
</evidence>
<dbReference type="RefSeq" id="WP_115991115.1">
    <property type="nucleotide sequence ID" value="NZ_QRDY01000001.1"/>
</dbReference>
<reference evidence="11 12" key="1">
    <citation type="submission" date="2018-07" db="EMBL/GenBank/DDBJ databases">
        <title>Genomic Encyclopedia of Type Strains, Phase III (KMG-III): the genomes of soil and plant-associated and newly described type strains.</title>
        <authorList>
            <person name="Whitman W."/>
        </authorList>
    </citation>
    <scope>NUCLEOTIDE SEQUENCE [LARGE SCALE GENOMIC DNA]</scope>
    <source>
        <strain evidence="11 12">CECT 8236</strain>
    </source>
</reference>
<dbReference type="GO" id="GO:0005737">
    <property type="term" value="C:cytoplasm"/>
    <property type="evidence" value="ECO:0007669"/>
    <property type="project" value="UniProtKB-SubCell"/>
</dbReference>
<dbReference type="PRINTS" id="PR00032">
    <property type="entry name" value="HTHARAC"/>
</dbReference>
<dbReference type="PROSITE" id="PS01124">
    <property type="entry name" value="HTH_ARAC_FAMILY_2"/>
    <property type="match status" value="1"/>
</dbReference>
<dbReference type="InterPro" id="IPR018062">
    <property type="entry name" value="HTH_AraC-typ_CS"/>
</dbReference>
<gene>
    <name evidence="11" type="ORF">DFP95_101672</name>
</gene>
<dbReference type="Pfam" id="PF12833">
    <property type="entry name" value="HTH_18"/>
    <property type="match status" value="1"/>
</dbReference>
<dbReference type="Gene3D" id="1.10.10.60">
    <property type="entry name" value="Homeodomain-like"/>
    <property type="match status" value="2"/>
</dbReference>
<dbReference type="Pfam" id="PF17853">
    <property type="entry name" value="GGDEF_2"/>
    <property type="match status" value="1"/>
</dbReference>
<dbReference type="SUPFAM" id="SSF52172">
    <property type="entry name" value="CheY-like"/>
    <property type="match status" value="1"/>
</dbReference>
<dbReference type="InterPro" id="IPR011006">
    <property type="entry name" value="CheY-like_superfamily"/>
</dbReference>
<evidence type="ECO:0000256" key="6">
    <source>
        <dbReference type="ARBA" id="ARBA00023125"/>
    </source>
</evidence>
<evidence type="ECO:0000256" key="8">
    <source>
        <dbReference type="PROSITE-ProRule" id="PRU00169"/>
    </source>
</evidence>